<dbReference type="GO" id="GO:0006281">
    <property type="term" value="P:DNA repair"/>
    <property type="evidence" value="ECO:0007669"/>
    <property type="project" value="UniProtKB-KW"/>
</dbReference>
<evidence type="ECO:0000256" key="3">
    <source>
        <dbReference type="ARBA" id="ARBA00021315"/>
    </source>
</evidence>
<name>A0A6J4NNQ9_9ACTN</name>
<reference evidence="11" key="1">
    <citation type="submission" date="2020-02" db="EMBL/GenBank/DDBJ databases">
        <authorList>
            <person name="Meier V. D."/>
        </authorList>
    </citation>
    <scope>NUCLEOTIDE SEQUENCE</scope>
    <source>
        <strain evidence="11">AVDCRST_MAG32</strain>
    </source>
</reference>
<dbReference type="AlphaFoldDB" id="A0A6J4NNQ9"/>
<comment type="function">
    <text evidence="1 9">May be involved in recombinational repair of damaged DNA.</text>
</comment>
<dbReference type="SUPFAM" id="SSF52540">
    <property type="entry name" value="P-loop containing nucleoside triphosphate hydrolases"/>
    <property type="match status" value="2"/>
</dbReference>
<dbReference type="Pfam" id="PF02463">
    <property type="entry name" value="SMC_N"/>
    <property type="match status" value="1"/>
</dbReference>
<evidence type="ECO:0000256" key="5">
    <source>
        <dbReference type="ARBA" id="ARBA00022763"/>
    </source>
</evidence>
<evidence type="ECO:0000256" key="2">
    <source>
        <dbReference type="ARBA" id="ARBA00009441"/>
    </source>
</evidence>
<dbReference type="EMBL" id="CADCUM010000096">
    <property type="protein sequence ID" value="CAA9392793.1"/>
    <property type="molecule type" value="Genomic_DNA"/>
</dbReference>
<dbReference type="InterPro" id="IPR004604">
    <property type="entry name" value="DNA_recomb/repair_RecN"/>
</dbReference>
<proteinExistence type="inferred from homology"/>
<organism evidence="11">
    <name type="scientific">uncultured Nocardioides sp</name>
    <dbReference type="NCBI Taxonomy" id="198441"/>
    <lineage>
        <taxon>Bacteria</taxon>
        <taxon>Bacillati</taxon>
        <taxon>Actinomycetota</taxon>
        <taxon>Actinomycetes</taxon>
        <taxon>Propionibacteriales</taxon>
        <taxon>Nocardioidaceae</taxon>
        <taxon>Nocardioides</taxon>
        <taxon>environmental samples</taxon>
    </lineage>
</organism>
<dbReference type="GO" id="GO:0043590">
    <property type="term" value="C:bacterial nucleoid"/>
    <property type="evidence" value="ECO:0007669"/>
    <property type="project" value="TreeGrafter"/>
</dbReference>
<dbReference type="PIRSF" id="PIRSF003128">
    <property type="entry name" value="RecN"/>
    <property type="match status" value="1"/>
</dbReference>
<keyword evidence="6" id="KW-0067">ATP-binding</keyword>
<dbReference type="GO" id="GO:0006310">
    <property type="term" value="P:DNA recombination"/>
    <property type="evidence" value="ECO:0007669"/>
    <property type="project" value="InterPro"/>
</dbReference>
<dbReference type="PANTHER" id="PTHR11059">
    <property type="entry name" value="DNA REPAIR PROTEIN RECN"/>
    <property type="match status" value="1"/>
</dbReference>
<evidence type="ECO:0000256" key="7">
    <source>
        <dbReference type="ARBA" id="ARBA00023204"/>
    </source>
</evidence>
<evidence type="ECO:0000313" key="11">
    <source>
        <dbReference type="EMBL" id="CAA9392793.1"/>
    </source>
</evidence>
<evidence type="ECO:0000256" key="6">
    <source>
        <dbReference type="ARBA" id="ARBA00022840"/>
    </source>
</evidence>
<accession>A0A6J4NNQ9</accession>
<dbReference type="PANTHER" id="PTHR11059:SF0">
    <property type="entry name" value="DNA REPAIR PROTEIN RECN"/>
    <property type="match status" value="1"/>
</dbReference>
<dbReference type="CDD" id="cd03241">
    <property type="entry name" value="ABC_RecN"/>
    <property type="match status" value="1"/>
</dbReference>
<evidence type="ECO:0000256" key="4">
    <source>
        <dbReference type="ARBA" id="ARBA00022741"/>
    </source>
</evidence>
<protein>
    <recommendedName>
        <fullName evidence="3 9">DNA repair protein RecN</fullName>
    </recommendedName>
    <alternativeName>
        <fullName evidence="8 9">Recombination protein N</fullName>
    </alternativeName>
</protein>
<keyword evidence="7 9" id="KW-0234">DNA repair</keyword>
<comment type="similarity">
    <text evidence="2 9">Belongs to the RecN family.</text>
</comment>
<sequence length="590" mass="61693">MLEELRITSLGVIDSSALELGPGLTVITGETGAGKTMVVTALGLLLGGRADSGAVRAGATRARVEGVVDATSLPGFRDSVEEAGGAVEDHRVVLARNVAAEGRSRAWVGGAAVPVTTLGEVAEPLVAVHGQSDQHRLLRPGAQRTALDRFAGRALAAVATEYAAAWGELVATERDLAEVVGSARERAREADQLRFGLEEIETVDPQPGEDAELAAEESRLGFADTLRTAAEQAREALSSEEGAPDALATSSAARQHLDGVREHDPEAGKLADRIAEIAYLLNDVAADVASYAARLETDPARLAAVSERRAALTALTRKYGETLDEVLAWAEDGAGRLLDLDGTDERITELEGRRDELRGRLGDLAGRLTALRSEAATALGTAVTAELKALAMPHARVSVAVRQQEVDAPRAPAGPVLEVGGRWLRATGDGVDEVELLLAANTGSEPRPLHKGASGGELSRVMLALEVSLAETDPVPTFVFDEVDAGVGGKAAIEVGRRLARLARAAQVLVVTHLPQVAAYADRHVVVHKASDGTVTTSGLVVLDDAAREKELSRMLAGVEDSDSARAHARELLETAAPDRACLPGGRVRG</sequence>
<feature type="domain" description="RecF/RecN/SMC N-terminal" evidence="10">
    <location>
        <begin position="4"/>
        <end position="534"/>
    </location>
</feature>
<dbReference type="InterPro" id="IPR027417">
    <property type="entry name" value="P-loop_NTPase"/>
</dbReference>
<evidence type="ECO:0000259" key="10">
    <source>
        <dbReference type="Pfam" id="PF02463"/>
    </source>
</evidence>
<evidence type="ECO:0000256" key="9">
    <source>
        <dbReference type="PIRNR" id="PIRNR003128"/>
    </source>
</evidence>
<evidence type="ECO:0000256" key="1">
    <source>
        <dbReference type="ARBA" id="ARBA00003618"/>
    </source>
</evidence>
<dbReference type="Gene3D" id="3.40.50.300">
    <property type="entry name" value="P-loop containing nucleotide triphosphate hydrolases"/>
    <property type="match status" value="2"/>
</dbReference>
<evidence type="ECO:0000256" key="8">
    <source>
        <dbReference type="ARBA" id="ARBA00033408"/>
    </source>
</evidence>
<gene>
    <name evidence="11" type="ORF">AVDCRST_MAG32-2431</name>
</gene>
<dbReference type="GO" id="GO:0009432">
    <property type="term" value="P:SOS response"/>
    <property type="evidence" value="ECO:0007669"/>
    <property type="project" value="TreeGrafter"/>
</dbReference>
<dbReference type="InterPro" id="IPR003395">
    <property type="entry name" value="RecF/RecN/SMC_N"/>
</dbReference>
<dbReference type="NCBIfam" id="TIGR00634">
    <property type="entry name" value="recN"/>
    <property type="match status" value="1"/>
</dbReference>
<dbReference type="FunFam" id="3.40.50.300:FF:000319">
    <property type="entry name" value="DNA repair protein RecN"/>
    <property type="match status" value="1"/>
</dbReference>
<dbReference type="GO" id="GO:0005524">
    <property type="term" value="F:ATP binding"/>
    <property type="evidence" value="ECO:0007669"/>
    <property type="project" value="UniProtKB-KW"/>
</dbReference>
<keyword evidence="5 9" id="KW-0227">DNA damage</keyword>
<keyword evidence="4" id="KW-0547">Nucleotide-binding</keyword>
<dbReference type="FunFam" id="3.40.50.300:FF:000356">
    <property type="entry name" value="DNA repair protein RecN"/>
    <property type="match status" value="1"/>
</dbReference>